<evidence type="ECO:0000256" key="5">
    <source>
        <dbReference type="ARBA" id="ARBA00022691"/>
    </source>
</evidence>
<keyword evidence="5" id="KW-0949">S-adenosyl-L-methionine</keyword>
<keyword evidence="3" id="KW-0489">Methyltransferase</keyword>
<comment type="catalytic activity">
    <reaction evidence="1">
        <text>guanosine(46) in tRNA + S-adenosyl-L-methionine = N(7)-methylguanosine(46) in tRNA + S-adenosyl-L-homocysteine</text>
        <dbReference type="Rhea" id="RHEA:42708"/>
        <dbReference type="Rhea" id="RHEA-COMP:10188"/>
        <dbReference type="Rhea" id="RHEA-COMP:10189"/>
        <dbReference type="ChEBI" id="CHEBI:57856"/>
        <dbReference type="ChEBI" id="CHEBI:59789"/>
        <dbReference type="ChEBI" id="CHEBI:74269"/>
        <dbReference type="ChEBI" id="CHEBI:74480"/>
        <dbReference type="EC" id="2.1.1.33"/>
    </reaction>
</comment>
<dbReference type="GO" id="GO:0043527">
    <property type="term" value="C:tRNA methyltransferase complex"/>
    <property type="evidence" value="ECO:0007669"/>
    <property type="project" value="TreeGrafter"/>
</dbReference>
<dbReference type="NCBIfam" id="TIGR00091">
    <property type="entry name" value="tRNA (guanosine(46)-N7)-methyltransferase TrmB"/>
    <property type="match status" value="1"/>
</dbReference>
<evidence type="ECO:0000256" key="2">
    <source>
        <dbReference type="ARBA" id="ARBA00011977"/>
    </source>
</evidence>
<reference evidence="7" key="1">
    <citation type="submission" date="2018-05" db="EMBL/GenBank/DDBJ databases">
        <authorList>
            <person name="Lanie J.A."/>
            <person name="Ng W.-L."/>
            <person name="Kazmierczak K.M."/>
            <person name="Andrzejewski T.M."/>
            <person name="Davidsen T.M."/>
            <person name="Wayne K.J."/>
            <person name="Tettelin H."/>
            <person name="Glass J.I."/>
            <person name="Rusch D."/>
            <person name="Podicherti R."/>
            <person name="Tsui H.-C.T."/>
            <person name="Winkler M.E."/>
        </authorList>
    </citation>
    <scope>NUCLEOTIDE SEQUENCE</scope>
</reference>
<keyword evidence="4" id="KW-0808">Transferase</keyword>
<dbReference type="SUPFAM" id="SSF53335">
    <property type="entry name" value="S-adenosyl-L-methionine-dependent methyltransferases"/>
    <property type="match status" value="1"/>
</dbReference>
<evidence type="ECO:0000256" key="4">
    <source>
        <dbReference type="ARBA" id="ARBA00022679"/>
    </source>
</evidence>
<dbReference type="PANTHER" id="PTHR23417">
    <property type="entry name" value="3-DEOXY-D-MANNO-OCTULOSONIC-ACID TRANSFERASE/TRNA GUANINE-N 7 - -METHYLTRANSFERASE"/>
    <property type="match status" value="1"/>
</dbReference>
<evidence type="ECO:0000256" key="3">
    <source>
        <dbReference type="ARBA" id="ARBA00022603"/>
    </source>
</evidence>
<dbReference type="EMBL" id="UINC01001027">
    <property type="protein sequence ID" value="SUZ68042.1"/>
    <property type="molecule type" value="Genomic_DNA"/>
</dbReference>
<organism evidence="7">
    <name type="scientific">marine metagenome</name>
    <dbReference type="NCBI Taxonomy" id="408172"/>
    <lineage>
        <taxon>unclassified sequences</taxon>
        <taxon>metagenomes</taxon>
        <taxon>ecological metagenomes</taxon>
    </lineage>
</organism>
<evidence type="ECO:0000256" key="1">
    <source>
        <dbReference type="ARBA" id="ARBA00000142"/>
    </source>
</evidence>
<dbReference type="CDD" id="cd02440">
    <property type="entry name" value="AdoMet_MTases"/>
    <property type="match status" value="1"/>
</dbReference>
<keyword evidence="6" id="KW-0819">tRNA processing</keyword>
<dbReference type="InterPro" id="IPR055361">
    <property type="entry name" value="tRNA_methyltr_TrmB_bact"/>
</dbReference>
<dbReference type="Pfam" id="PF02390">
    <property type="entry name" value="Methyltransf_4"/>
    <property type="match status" value="1"/>
</dbReference>
<dbReference type="HAMAP" id="MF_01057">
    <property type="entry name" value="tRNA_methyltr_TrmB"/>
    <property type="match status" value="1"/>
</dbReference>
<dbReference type="InterPro" id="IPR029063">
    <property type="entry name" value="SAM-dependent_MTases_sf"/>
</dbReference>
<dbReference type="AlphaFoldDB" id="A0A381PLY5"/>
<gene>
    <name evidence="7" type="ORF">METZ01_LOCUS20896</name>
</gene>
<accession>A0A381PLY5</accession>
<name>A0A381PLY5_9ZZZZ</name>
<proteinExistence type="inferred from homology"/>
<dbReference type="GO" id="GO:0008176">
    <property type="term" value="F:tRNA (guanine(46)-N7)-methyltransferase activity"/>
    <property type="evidence" value="ECO:0007669"/>
    <property type="project" value="UniProtKB-EC"/>
</dbReference>
<sequence length="211" mass="23883">MTKAQLGALDRVDPFLMDPIVDAMAVFNRQAPMALEIGFGMGQTLVHFAGCHPEWNCIGVDVYRPGIGSLVLQCEQQNIKNVRIVEADALSVLERLEDNSIELMMVFFPDPWPKKRHHKRRLVTPAFGTLASSKLNVGGRLLLATDWAPYAETIDESLQGNPELRGGISERWPLRPQTKFEERARRRRHRVQDFCYTKIDNGEIGSIENAQ</sequence>
<dbReference type="PROSITE" id="PS51625">
    <property type="entry name" value="SAM_MT_TRMB"/>
    <property type="match status" value="1"/>
</dbReference>
<dbReference type="Gene3D" id="3.40.50.150">
    <property type="entry name" value="Vaccinia Virus protein VP39"/>
    <property type="match status" value="1"/>
</dbReference>
<evidence type="ECO:0000256" key="6">
    <source>
        <dbReference type="ARBA" id="ARBA00022694"/>
    </source>
</evidence>
<dbReference type="PANTHER" id="PTHR23417:SF14">
    <property type="entry name" value="PENTACOTRIPEPTIDE-REPEAT REGION OF PRORP DOMAIN-CONTAINING PROTEIN"/>
    <property type="match status" value="1"/>
</dbReference>
<dbReference type="EC" id="2.1.1.33" evidence="2"/>
<dbReference type="InterPro" id="IPR003358">
    <property type="entry name" value="tRNA_(Gua-N-7)_MeTrfase_Trmb"/>
</dbReference>
<protein>
    <recommendedName>
        <fullName evidence="2">tRNA (guanine(46)-N(7))-methyltransferase</fullName>
        <ecNumber evidence="2">2.1.1.33</ecNumber>
    </recommendedName>
</protein>
<evidence type="ECO:0000313" key="7">
    <source>
        <dbReference type="EMBL" id="SUZ68042.1"/>
    </source>
</evidence>